<protein>
    <submittedName>
        <fullName evidence="1">Uncharacterized protein</fullName>
    </submittedName>
</protein>
<reference evidence="1" key="1">
    <citation type="submission" date="2019-08" db="EMBL/GenBank/DDBJ databases">
        <authorList>
            <person name="Kucharzyk K."/>
            <person name="Murdoch R.W."/>
            <person name="Higgins S."/>
            <person name="Loffler F."/>
        </authorList>
    </citation>
    <scope>NUCLEOTIDE SEQUENCE</scope>
</reference>
<sequence length="91" mass="10008">MLQRVLAAAGVQRVAVGQEGCSPQLLHHVGHYLGIVRTQIRQIPRLAEVHLDGHQLVLEVDVVHSGLSDEPPELTRQIKPGRSVKVVEIDL</sequence>
<proteinExistence type="predicted"/>
<evidence type="ECO:0000313" key="1">
    <source>
        <dbReference type="EMBL" id="MPN18084.1"/>
    </source>
</evidence>
<dbReference type="AlphaFoldDB" id="A0A645G1S1"/>
<gene>
    <name evidence="1" type="ORF">SDC9_165442</name>
</gene>
<name>A0A645G1S1_9ZZZZ</name>
<accession>A0A645G1S1</accession>
<comment type="caution">
    <text evidence="1">The sequence shown here is derived from an EMBL/GenBank/DDBJ whole genome shotgun (WGS) entry which is preliminary data.</text>
</comment>
<organism evidence="1">
    <name type="scientific">bioreactor metagenome</name>
    <dbReference type="NCBI Taxonomy" id="1076179"/>
    <lineage>
        <taxon>unclassified sequences</taxon>
        <taxon>metagenomes</taxon>
        <taxon>ecological metagenomes</taxon>
    </lineage>
</organism>
<dbReference type="EMBL" id="VSSQ01065340">
    <property type="protein sequence ID" value="MPN18084.1"/>
    <property type="molecule type" value="Genomic_DNA"/>
</dbReference>